<name>A0ABV8U0W3_9ACTN</name>
<keyword evidence="3" id="KW-1185">Reference proteome</keyword>
<accession>A0ABV8U0W3</accession>
<proteinExistence type="predicted"/>
<keyword evidence="1" id="KW-0812">Transmembrane</keyword>
<keyword evidence="1" id="KW-0472">Membrane</keyword>
<comment type="caution">
    <text evidence="2">The sequence shown here is derived from an EMBL/GenBank/DDBJ whole genome shotgun (WGS) entry which is preliminary data.</text>
</comment>
<evidence type="ECO:0008006" key="4">
    <source>
        <dbReference type="Google" id="ProtNLM"/>
    </source>
</evidence>
<dbReference type="Proteomes" id="UP001595823">
    <property type="component" value="Unassembled WGS sequence"/>
</dbReference>
<dbReference type="RefSeq" id="WP_380622448.1">
    <property type="nucleotide sequence ID" value="NZ_JBHSDK010000021.1"/>
</dbReference>
<reference evidence="3" key="1">
    <citation type="journal article" date="2019" name="Int. J. Syst. Evol. Microbiol.">
        <title>The Global Catalogue of Microorganisms (GCM) 10K type strain sequencing project: providing services to taxonomists for standard genome sequencing and annotation.</title>
        <authorList>
            <consortium name="The Broad Institute Genomics Platform"/>
            <consortium name="The Broad Institute Genome Sequencing Center for Infectious Disease"/>
            <person name="Wu L."/>
            <person name="Ma J."/>
        </authorList>
    </citation>
    <scope>NUCLEOTIDE SEQUENCE [LARGE SCALE GENOMIC DNA]</scope>
    <source>
        <strain evidence="3">IBRC-M 10908</strain>
    </source>
</reference>
<sequence length="114" mass="12532">MPETITPTEISALAGSIRMEADDMWTRADEVNRLAATVEAPGTWNPDARDSIRRAERVAYELDQLAASVQYTADKLSHRYAQARRPFPWAAAAGAGIAAATAVWFGLRSRRART</sequence>
<evidence type="ECO:0000313" key="3">
    <source>
        <dbReference type="Proteomes" id="UP001595823"/>
    </source>
</evidence>
<dbReference type="EMBL" id="JBHSDK010000021">
    <property type="protein sequence ID" value="MFC4336472.1"/>
    <property type="molecule type" value="Genomic_DNA"/>
</dbReference>
<evidence type="ECO:0000256" key="1">
    <source>
        <dbReference type="SAM" id="Phobius"/>
    </source>
</evidence>
<protein>
    <recommendedName>
        <fullName evidence="4">DUF883 domain-containing protein</fullName>
    </recommendedName>
</protein>
<evidence type="ECO:0000313" key="2">
    <source>
        <dbReference type="EMBL" id="MFC4336472.1"/>
    </source>
</evidence>
<feature type="transmembrane region" description="Helical" evidence="1">
    <location>
        <begin position="87"/>
        <end position="107"/>
    </location>
</feature>
<organism evidence="2 3">
    <name type="scientific">Salininema proteolyticum</name>
    <dbReference type="NCBI Taxonomy" id="1607685"/>
    <lineage>
        <taxon>Bacteria</taxon>
        <taxon>Bacillati</taxon>
        <taxon>Actinomycetota</taxon>
        <taxon>Actinomycetes</taxon>
        <taxon>Glycomycetales</taxon>
        <taxon>Glycomycetaceae</taxon>
        <taxon>Salininema</taxon>
    </lineage>
</organism>
<keyword evidence="1" id="KW-1133">Transmembrane helix</keyword>
<gene>
    <name evidence="2" type="ORF">ACFPET_14810</name>
</gene>